<proteinExistence type="predicted"/>
<feature type="region of interest" description="Disordered" evidence="1">
    <location>
        <begin position="50"/>
        <end position="69"/>
    </location>
</feature>
<name>A0AAV8Y5I3_9CUCU</name>
<organism evidence="2 3">
    <name type="scientific">Aromia moschata</name>
    <dbReference type="NCBI Taxonomy" id="1265417"/>
    <lineage>
        <taxon>Eukaryota</taxon>
        <taxon>Metazoa</taxon>
        <taxon>Ecdysozoa</taxon>
        <taxon>Arthropoda</taxon>
        <taxon>Hexapoda</taxon>
        <taxon>Insecta</taxon>
        <taxon>Pterygota</taxon>
        <taxon>Neoptera</taxon>
        <taxon>Endopterygota</taxon>
        <taxon>Coleoptera</taxon>
        <taxon>Polyphaga</taxon>
        <taxon>Cucujiformia</taxon>
        <taxon>Chrysomeloidea</taxon>
        <taxon>Cerambycidae</taxon>
        <taxon>Cerambycinae</taxon>
        <taxon>Callichromatini</taxon>
        <taxon>Aromia</taxon>
    </lineage>
</organism>
<accession>A0AAV8Y5I3</accession>
<dbReference type="AlphaFoldDB" id="A0AAV8Y5I3"/>
<evidence type="ECO:0000256" key="1">
    <source>
        <dbReference type="SAM" id="MobiDB-lite"/>
    </source>
</evidence>
<dbReference type="Proteomes" id="UP001162162">
    <property type="component" value="Unassembled WGS sequence"/>
</dbReference>
<gene>
    <name evidence="2" type="ORF">NQ318_014416</name>
</gene>
<comment type="caution">
    <text evidence="2">The sequence shown here is derived from an EMBL/GenBank/DDBJ whole genome shotgun (WGS) entry which is preliminary data.</text>
</comment>
<protein>
    <submittedName>
        <fullName evidence="2">Uncharacterized protein</fullName>
    </submittedName>
</protein>
<reference evidence="2" key="1">
    <citation type="journal article" date="2023" name="Insect Mol. Biol.">
        <title>Genome sequencing provides insights into the evolution of gene families encoding plant cell wall-degrading enzymes in longhorned beetles.</title>
        <authorList>
            <person name="Shin N.R."/>
            <person name="Okamura Y."/>
            <person name="Kirsch R."/>
            <person name="Pauchet Y."/>
        </authorList>
    </citation>
    <scope>NUCLEOTIDE SEQUENCE</scope>
    <source>
        <strain evidence="2">AMC_N1</strain>
    </source>
</reference>
<sequence length="103" mass="11553">MDKLYIAVPEPAPGESQLSLPGPVSGVRIHEQEIHAYIIYTALKKYDTRRITGSTTSRPSNKRYGARRTESRTWNSVLHPLCERVVATVEHDGATYLVTDRDG</sequence>
<evidence type="ECO:0000313" key="2">
    <source>
        <dbReference type="EMBL" id="KAJ8946430.1"/>
    </source>
</evidence>
<keyword evidence="3" id="KW-1185">Reference proteome</keyword>
<dbReference type="EMBL" id="JAPWTK010000186">
    <property type="protein sequence ID" value="KAJ8946430.1"/>
    <property type="molecule type" value="Genomic_DNA"/>
</dbReference>
<evidence type="ECO:0000313" key="3">
    <source>
        <dbReference type="Proteomes" id="UP001162162"/>
    </source>
</evidence>